<dbReference type="RefSeq" id="WP_230512377.1">
    <property type="nucleotide sequence ID" value="NZ_JAJITD010000015.1"/>
</dbReference>
<name>A0ABS8K1K2_9BURK</name>
<sequence>MRIAFLHTIDGNRQVFEHAATELGVASDDLRHTVRVDLREAIERAGTFTPELKQQTRACLLELAADADAVVVTCATLGPVVAEITHSPVPVIRADAALAASAAGSAGNGGKIVVLCAAEAALESNRKLFAAHASEARASVEIVHVPQVWATFRSGETDACYAAIAAATSDAYAKGATVVAFAHPWMAPAAALASAPSEGKRPLDSARAALRVAMQRVNREPVHIR</sequence>
<dbReference type="Proteomes" id="UP001431019">
    <property type="component" value="Unassembled WGS sequence"/>
</dbReference>
<evidence type="ECO:0000313" key="2">
    <source>
        <dbReference type="Proteomes" id="UP001431019"/>
    </source>
</evidence>
<proteinExistence type="predicted"/>
<protein>
    <submittedName>
        <fullName evidence="1">Arylsulfatase</fullName>
    </submittedName>
</protein>
<dbReference type="EMBL" id="JAJITD010000015">
    <property type="protein sequence ID" value="MCC8396025.1"/>
    <property type="molecule type" value="Genomic_DNA"/>
</dbReference>
<evidence type="ECO:0000313" key="1">
    <source>
        <dbReference type="EMBL" id="MCC8396025.1"/>
    </source>
</evidence>
<comment type="caution">
    <text evidence="1">The sequence shown here is derived from an EMBL/GenBank/DDBJ whole genome shotgun (WGS) entry which is preliminary data.</text>
</comment>
<organism evidence="1 2">
    <name type="scientific">Paraburkholderia sejongensis</name>
    <dbReference type="NCBI Taxonomy" id="2886946"/>
    <lineage>
        <taxon>Bacteria</taxon>
        <taxon>Pseudomonadati</taxon>
        <taxon>Pseudomonadota</taxon>
        <taxon>Betaproteobacteria</taxon>
        <taxon>Burkholderiales</taxon>
        <taxon>Burkholderiaceae</taxon>
        <taxon>Paraburkholderia</taxon>
    </lineage>
</organism>
<gene>
    <name evidence="1" type="ORF">LJ656_25900</name>
</gene>
<accession>A0ABS8K1K2</accession>
<keyword evidence="2" id="KW-1185">Reference proteome</keyword>
<reference evidence="1 2" key="1">
    <citation type="submission" date="2021-11" db="EMBL/GenBank/DDBJ databases">
        <authorList>
            <person name="Oh E.-T."/>
            <person name="Kim S.-B."/>
        </authorList>
    </citation>
    <scope>NUCLEOTIDE SEQUENCE [LARGE SCALE GENOMIC DNA]</scope>
    <source>
        <strain evidence="1 2">MMS20-SJTR3</strain>
    </source>
</reference>